<comment type="subcellular location">
    <subcellularLocation>
        <location evidence="1">Membrane</location>
        <topology evidence="1">Multi-pass membrane protein</topology>
    </subcellularLocation>
</comment>
<dbReference type="InterPro" id="IPR038377">
    <property type="entry name" value="Na/Glc_symporter_sf"/>
</dbReference>
<sequence length="40" mass="4282">MSYETALWAGAAATILYTFIGGFLAVSWTDTVQASLMILP</sequence>
<accession>A0A376UBK0</accession>
<proteinExistence type="inferred from homology"/>
<keyword evidence="6 9" id="KW-0472">Membrane</keyword>
<organism evidence="10 11">
    <name type="scientific">Escherichia coli</name>
    <dbReference type="NCBI Taxonomy" id="562"/>
    <lineage>
        <taxon>Bacteria</taxon>
        <taxon>Pseudomonadati</taxon>
        <taxon>Pseudomonadota</taxon>
        <taxon>Gammaproteobacteria</taxon>
        <taxon>Enterobacterales</taxon>
        <taxon>Enterobacteriaceae</taxon>
        <taxon>Escherichia</taxon>
    </lineage>
</organism>
<dbReference type="EMBL" id="UGCP01000002">
    <property type="protein sequence ID" value="STI86769.1"/>
    <property type="molecule type" value="Genomic_DNA"/>
</dbReference>
<keyword evidence="7" id="KW-0813">Transport</keyword>
<evidence type="ECO:0000256" key="7">
    <source>
        <dbReference type="ARBA" id="ARBA00023201"/>
    </source>
</evidence>
<keyword evidence="7" id="KW-0739">Sodium transport</keyword>
<evidence type="ECO:0000313" key="10">
    <source>
        <dbReference type="EMBL" id="STI86769.1"/>
    </source>
</evidence>
<evidence type="ECO:0000256" key="1">
    <source>
        <dbReference type="ARBA" id="ARBA00004141"/>
    </source>
</evidence>
<evidence type="ECO:0000256" key="8">
    <source>
        <dbReference type="RuleBase" id="RU362091"/>
    </source>
</evidence>
<keyword evidence="4 9" id="KW-1133">Transmembrane helix</keyword>
<keyword evidence="5" id="KW-0915">Sodium</keyword>
<dbReference type="AlphaFoldDB" id="A0A376UBK0"/>
<evidence type="ECO:0000256" key="2">
    <source>
        <dbReference type="ARBA" id="ARBA00006434"/>
    </source>
</evidence>
<keyword evidence="3 9" id="KW-0812">Transmembrane</keyword>
<dbReference type="Pfam" id="PF00474">
    <property type="entry name" value="SSF"/>
    <property type="match status" value="1"/>
</dbReference>
<dbReference type="Gene3D" id="1.20.1730.10">
    <property type="entry name" value="Sodium/glucose cotransporter"/>
    <property type="match status" value="1"/>
</dbReference>
<evidence type="ECO:0000256" key="3">
    <source>
        <dbReference type="ARBA" id="ARBA00022692"/>
    </source>
</evidence>
<name>A0A376UBK0_ECOLX</name>
<dbReference type="GO" id="GO:0006814">
    <property type="term" value="P:sodium ion transport"/>
    <property type="evidence" value="ECO:0007669"/>
    <property type="project" value="UniProtKB-KW"/>
</dbReference>
<reference evidence="10 11" key="1">
    <citation type="submission" date="2018-06" db="EMBL/GenBank/DDBJ databases">
        <authorList>
            <consortium name="Pathogen Informatics"/>
            <person name="Doyle S."/>
        </authorList>
    </citation>
    <scope>NUCLEOTIDE SEQUENCE [LARGE SCALE GENOMIC DNA]</scope>
    <source>
        <strain evidence="10 11">NCTC8622</strain>
    </source>
</reference>
<evidence type="ECO:0000313" key="11">
    <source>
        <dbReference type="Proteomes" id="UP000254079"/>
    </source>
</evidence>
<keyword evidence="7" id="KW-0406">Ion transport</keyword>
<dbReference type="GO" id="GO:0016020">
    <property type="term" value="C:membrane"/>
    <property type="evidence" value="ECO:0007669"/>
    <property type="project" value="UniProtKB-SubCell"/>
</dbReference>
<dbReference type="PROSITE" id="PS50283">
    <property type="entry name" value="NA_SOLUT_SYMP_3"/>
    <property type="match status" value="1"/>
</dbReference>
<evidence type="ECO:0000256" key="4">
    <source>
        <dbReference type="ARBA" id="ARBA00022989"/>
    </source>
</evidence>
<dbReference type="Proteomes" id="UP000254079">
    <property type="component" value="Unassembled WGS sequence"/>
</dbReference>
<gene>
    <name evidence="10" type="primary">putP_2</name>
    <name evidence="10" type="ORF">NCTC8622_05905</name>
</gene>
<dbReference type="GO" id="GO:0022857">
    <property type="term" value="F:transmembrane transporter activity"/>
    <property type="evidence" value="ECO:0007669"/>
    <property type="project" value="InterPro"/>
</dbReference>
<feature type="transmembrane region" description="Helical" evidence="9">
    <location>
        <begin position="6"/>
        <end position="28"/>
    </location>
</feature>
<evidence type="ECO:0000256" key="6">
    <source>
        <dbReference type="ARBA" id="ARBA00023136"/>
    </source>
</evidence>
<protein>
    <submittedName>
        <fullName evidence="10">Sodium/proline symporter (Proline permease)</fullName>
    </submittedName>
</protein>
<evidence type="ECO:0000256" key="5">
    <source>
        <dbReference type="ARBA" id="ARBA00023053"/>
    </source>
</evidence>
<evidence type="ECO:0000256" key="9">
    <source>
        <dbReference type="SAM" id="Phobius"/>
    </source>
</evidence>
<dbReference type="InterPro" id="IPR001734">
    <property type="entry name" value="Na/solute_symporter"/>
</dbReference>
<comment type="similarity">
    <text evidence="2 8">Belongs to the sodium:solute symporter (SSF) (TC 2.A.21) family.</text>
</comment>